<dbReference type="KEGG" id="care:LT85_1897"/>
<accession>A0A0A1FBA9</accession>
<dbReference type="AlphaFoldDB" id="A0A0A1FBA9"/>
<dbReference type="Proteomes" id="UP000030302">
    <property type="component" value="Chromosome"/>
</dbReference>
<dbReference type="HOGENOM" id="CLU_3326713_0_0_4"/>
<evidence type="ECO:0000313" key="2">
    <source>
        <dbReference type="Proteomes" id="UP000030302"/>
    </source>
</evidence>
<organism evidence="1 2">
    <name type="scientific">Collimonas arenae</name>
    <dbReference type="NCBI Taxonomy" id="279058"/>
    <lineage>
        <taxon>Bacteria</taxon>
        <taxon>Pseudomonadati</taxon>
        <taxon>Pseudomonadota</taxon>
        <taxon>Betaproteobacteria</taxon>
        <taxon>Burkholderiales</taxon>
        <taxon>Oxalobacteraceae</taxon>
        <taxon>Collimonas</taxon>
    </lineage>
</organism>
<dbReference type="STRING" id="279058.LT85_1897"/>
<reference evidence="2" key="1">
    <citation type="journal article" date="2014" name="Soil Biol. Biochem.">
        <title>Structure and function of bacterial communities in ageing soils: Insights from the Mendocino ecological staircase.</title>
        <authorList>
            <person name="Uroz S."/>
            <person name="Tech J.J."/>
            <person name="Sawaya N.A."/>
            <person name="Frey-Klett P."/>
            <person name="Leveau J.H.J."/>
        </authorList>
    </citation>
    <scope>NUCLEOTIDE SEQUENCE [LARGE SCALE GENOMIC DNA]</scope>
    <source>
        <strain evidence="2">Cal35</strain>
    </source>
</reference>
<gene>
    <name evidence="1" type="ORF">LT85_1897</name>
</gene>
<dbReference type="EMBL" id="CP009962">
    <property type="protein sequence ID" value="AIY41055.1"/>
    <property type="molecule type" value="Genomic_DNA"/>
</dbReference>
<evidence type="ECO:0000313" key="1">
    <source>
        <dbReference type="EMBL" id="AIY41055.1"/>
    </source>
</evidence>
<name>A0A0A1FBA9_9BURK</name>
<sequence>MAIHIYQDETAELTFARYLPEATPRGQKILDEAEKHGR</sequence>
<proteinExistence type="predicted"/>
<protein>
    <submittedName>
        <fullName evidence="1">Uncharacterized protein</fullName>
    </submittedName>
</protein>
<keyword evidence="2" id="KW-1185">Reference proteome</keyword>